<gene>
    <name evidence="2" type="ORF">DM826_07425</name>
</gene>
<protein>
    <recommendedName>
        <fullName evidence="4">Carboxypeptidase regulatory-like domain-containing protein</fullName>
    </recommendedName>
</protein>
<dbReference type="OrthoDB" id="358308at2157"/>
<dbReference type="AlphaFoldDB" id="A0A3A6PY33"/>
<evidence type="ECO:0008006" key="4">
    <source>
        <dbReference type="Google" id="ProtNLM"/>
    </source>
</evidence>
<proteinExistence type="predicted"/>
<dbReference type="SUPFAM" id="SSF49464">
    <property type="entry name" value="Carboxypeptidase regulatory domain-like"/>
    <property type="match status" value="1"/>
</dbReference>
<keyword evidence="1" id="KW-0812">Transmembrane</keyword>
<organism evidence="2 3">
    <name type="scientific">Halonotius aquaticus</name>
    <dbReference type="NCBI Taxonomy" id="2216978"/>
    <lineage>
        <taxon>Archaea</taxon>
        <taxon>Methanobacteriati</taxon>
        <taxon>Methanobacteriota</taxon>
        <taxon>Stenosarchaea group</taxon>
        <taxon>Halobacteria</taxon>
        <taxon>Halobacteriales</taxon>
        <taxon>Haloferacaceae</taxon>
        <taxon>Halonotius</taxon>
    </lineage>
</organism>
<name>A0A3A6PY33_9EURY</name>
<comment type="caution">
    <text evidence="2">The sequence shown here is derived from an EMBL/GenBank/DDBJ whole genome shotgun (WGS) entry which is preliminary data.</text>
</comment>
<dbReference type="EMBL" id="QKNY01000010">
    <property type="protein sequence ID" value="RJX43129.1"/>
    <property type="molecule type" value="Genomic_DNA"/>
</dbReference>
<dbReference type="Proteomes" id="UP000276588">
    <property type="component" value="Unassembled WGS sequence"/>
</dbReference>
<evidence type="ECO:0000256" key="1">
    <source>
        <dbReference type="SAM" id="Phobius"/>
    </source>
</evidence>
<sequence length="344" mass="37147">MSDIYTPEDIEAETRHEMVCPRCFEQGLAPYPAFARDYDDPRQQLIHGTKCPQCDERVPPETVRTMLKPKQFGIGSLSFDLSWLRGSVSRSALKYAAGFFAAIFVFVVIPTVGMAAIDGGGAGFQDGGDTPYDGTQVVSTEGGWNVVDLGDRAGGGDGYIIANETAILCHDGVRELPENPADIASVCTYESPEVGGDRLEAYLSGTEWQFNETDLNISDGGERLSTINYLHGTIVDEDENPYSGGTIVFADDGRTIEADSNGEYELEEHLEAGTYEIYAYTDSASTVPFEIEVDENGRVSVAGNPDSALYVSDEDGTLAQNRLNFIATSQYDIGASGGVEVDVE</sequence>
<feature type="transmembrane region" description="Helical" evidence="1">
    <location>
        <begin position="95"/>
        <end position="117"/>
    </location>
</feature>
<dbReference type="Gene3D" id="2.60.40.1120">
    <property type="entry name" value="Carboxypeptidase-like, regulatory domain"/>
    <property type="match status" value="1"/>
</dbReference>
<keyword evidence="1" id="KW-1133">Transmembrane helix</keyword>
<dbReference type="InterPro" id="IPR008969">
    <property type="entry name" value="CarboxyPept-like_regulatory"/>
</dbReference>
<reference evidence="2 3" key="1">
    <citation type="submission" date="2018-06" db="EMBL/GenBank/DDBJ databases">
        <title>Halonotius sp. F13-13 a new haloarchaeeon isolated from a solar saltern from Isla Cristina, Huelva, Spain.</title>
        <authorList>
            <person name="Duran-Viseras A."/>
            <person name="Sanchez-Porro C."/>
            <person name="Ventosa A."/>
        </authorList>
    </citation>
    <scope>NUCLEOTIDE SEQUENCE [LARGE SCALE GENOMIC DNA]</scope>
    <source>
        <strain evidence="2 3">F13-13</strain>
    </source>
</reference>
<keyword evidence="1" id="KW-0472">Membrane</keyword>
<dbReference type="RefSeq" id="WP_120102775.1">
    <property type="nucleotide sequence ID" value="NZ_QKNY01000010.1"/>
</dbReference>
<accession>A0A3A6PY33</accession>
<evidence type="ECO:0000313" key="2">
    <source>
        <dbReference type="EMBL" id="RJX43129.1"/>
    </source>
</evidence>
<keyword evidence="3" id="KW-1185">Reference proteome</keyword>
<evidence type="ECO:0000313" key="3">
    <source>
        <dbReference type="Proteomes" id="UP000276588"/>
    </source>
</evidence>